<evidence type="ECO:0000313" key="2">
    <source>
        <dbReference type="Proteomes" id="UP000658720"/>
    </source>
</evidence>
<evidence type="ECO:0008006" key="3">
    <source>
        <dbReference type="Google" id="ProtNLM"/>
    </source>
</evidence>
<evidence type="ECO:0000313" key="1">
    <source>
        <dbReference type="EMBL" id="MBE9254008.1"/>
    </source>
</evidence>
<reference evidence="1 2" key="1">
    <citation type="submission" date="2020-10" db="EMBL/GenBank/DDBJ databases">
        <authorList>
            <person name="Castelo-Branco R."/>
            <person name="Eusebio N."/>
            <person name="Adriana R."/>
            <person name="Vieira A."/>
            <person name="Brugerolle De Fraissinette N."/>
            <person name="Rezende De Castro R."/>
            <person name="Schneider M.P."/>
            <person name="Vasconcelos V."/>
            <person name="Leao P.N."/>
        </authorList>
    </citation>
    <scope>NUCLEOTIDE SEQUENCE [LARGE SCALE GENOMIC DNA]</scope>
    <source>
        <strain evidence="1 2">LEGE 00031</strain>
    </source>
</reference>
<organism evidence="1 2">
    <name type="scientific">Synechocystis salina LEGE 00031</name>
    <dbReference type="NCBI Taxonomy" id="1828736"/>
    <lineage>
        <taxon>Bacteria</taxon>
        <taxon>Bacillati</taxon>
        <taxon>Cyanobacteriota</taxon>
        <taxon>Cyanophyceae</taxon>
        <taxon>Synechococcales</taxon>
        <taxon>Merismopediaceae</taxon>
        <taxon>Synechocystis</taxon>
    </lineage>
</organism>
<keyword evidence="2" id="KW-1185">Reference proteome</keyword>
<proteinExistence type="predicted"/>
<comment type="caution">
    <text evidence="1">The sequence shown here is derived from an EMBL/GenBank/DDBJ whole genome shotgun (WGS) entry which is preliminary data.</text>
</comment>
<accession>A0ABR9VRN2</accession>
<dbReference type="EMBL" id="JADEVV010000021">
    <property type="protein sequence ID" value="MBE9254008.1"/>
    <property type="molecule type" value="Genomic_DNA"/>
</dbReference>
<name>A0ABR9VRN2_9SYNC</name>
<protein>
    <recommendedName>
        <fullName evidence="3">Transposase</fullName>
    </recommendedName>
</protein>
<dbReference type="Proteomes" id="UP000658720">
    <property type="component" value="Unassembled WGS sequence"/>
</dbReference>
<sequence length="84" mass="9610">MLDKSYSQKIECSQWQYSGNARGLVKGIGLVSCVYVNPEVNQYWVIDYRLYDKGMDGRSKLEHVKELSTGQKLEKLSGKGFDRS</sequence>
<gene>
    <name evidence="1" type="ORF">IQ217_09170</name>
</gene>
<dbReference type="RefSeq" id="WP_194019708.1">
    <property type="nucleotide sequence ID" value="NZ_JADEVV010000021.1"/>
</dbReference>